<accession>A0ABU5N6L1</accession>
<evidence type="ECO:0000313" key="1">
    <source>
        <dbReference type="EMBL" id="MDZ8161733.1"/>
    </source>
</evidence>
<protein>
    <submittedName>
        <fullName evidence="1">DUF3046 domain-containing protein</fullName>
    </submittedName>
</protein>
<evidence type="ECO:0000313" key="2">
    <source>
        <dbReference type="Proteomes" id="UP001291912"/>
    </source>
</evidence>
<proteinExistence type="predicted"/>
<organism evidence="1 2">
    <name type="scientific">Microbacterium aquimaris</name>
    <dbReference type="NCBI Taxonomy" id="459816"/>
    <lineage>
        <taxon>Bacteria</taxon>
        <taxon>Bacillati</taxon>
        <taxon>Actinomycetota</taxon>
        <taxon>Actinomycetes</taxon>
        <taxon>Micrococcales</taxon>
        <taxon>Microbacteriaceae</taxon>
        <taxon>Microbacterium</taxon>
    </lineage>
</organism>
<keyword evidence="2" id="KW-1185">Reference proteome</keyword>
<gene>
    <name evidence="1" type="ORF">R2Q92_07750</name>
</gene>
<name>A0ABU5N6L1_9MICO</name>
<comment type="caution">
    <text evidence="1">The sequence shown here is derived from an EMBL/GenBank/DDBJ whole genome shotgun (WGS) entry which is preliminary data.</text>
</comment>
<dbReference type="Proteomes" id="UP001291912">
    <property type="component" value="Unassembled WGS sequence"/>
</dbReference>
<dbReference type="Pfam" id="PF11248">
    <property type="entry name" value="DUF3046"/>
    <property type="match status" value="1"/>
</dbReference>
<reference evidence="1 2" key="1">
    <citation type="submission" date="2023-10" db="EMBL/GenBank/DDBJ databases">
        <title>Microbacterium xanthum sp. nov., isolated from seaweed.</title>
        <authorList>
            <person name="Lee S.D."/>
        </authorList>
    </citation>
    <scope>NUCLEOTIDE SEQUENCE [LARGE SCALE GENOMIC DNA]</scope>
    <source>
        <strain evidence="1 2">KCTC 19124</strain>
    </source>
</reference>
<dbReference type="RefSeq" id="WP_194425212.1">
    <property type="nucleotide sequence ID" value="NZ_BAAAPT010000001.1"/>
</dbReference>
<dbReference type="InterPro" id="IPR021408">
    <property type="entry name" value="DUF3046"/>
</dbReference>
<dbReference type="EMBL" id="JAWJYN010000001">
    <property type="protein sequence ID" value="MDZ8161733.1"/>
    <property type="molecule type" value="Genomic_DNA"/>
</dbReference>
<sequence>MRRSEFRRAVDDEFGVRGGALLDDLVIPGIGDRTATDALDAGVPPREVWIALCVEMDVPDARRHGVGRLEPRR</sequence>